<reference evidence="5 6" key="1">
    <citation type="submission" date="2016-10" db="EMBL/GenBank/DDBJ databases">
        <authorList>
            <person name="de Groot N.N."/>
        </authorList>
    </citation>
    <scope>NUCLEOTIDE SEQUENCE [LARGE SCALE GENOMIC DNA]</scope>
    <source>
        <strain evidence="5 6">DSM 24956</strain>
    </source>
</reference>
<dbReference type="PROSITE" id="PS50005">
    <property type="entry name" value="TPR"/>
    <property type="match status" value="4"/>
</dbReference>
<dbReference type="GO" id="GO:0012505">
    <property type="term" value="C:endomembrane system"/>
    <property type="evidence" value="ECO:0007669"/>
    <property type="project" value="UniProtKB-ARBA"/>
</dbReference>
<dbReference type="PANTHER" id="PTHR12558">
    <property type="entry name" value="CELL DIVISION CYCLE 16,23,27"/>
    <property type="match status" value="1"/>
</dbReference>
<dbReference type="AlphaFoldDB" id="A0A1H2W7E1"/>
<proteinExistence type="predicted"/>
<protein>
    <submittedName>
        <fullName evidence="5">Por secretion system C-terminal sorting domain-containing protein</fullName>
    </submittedName>
</protein>
<dbReference type="GO" id="GO:0005737">
    <property type="term" value="C:cytoplasm"/>
    <property type="evidence" value="ECO:0007669"/>
    <property type="project" value="UniProtKB-ARBA"/>
</dbReference>
<evidence type="ECO:0000313" key="5">
    <source>
        <dbReference type="EMBL" id="SDW76174.1"/>
    </source>
</evidence>
<name>A0A1H2W7E1_9FLAO</name>
<evidence type="ECO:0000256" key="2">
    <source>
        <dbReference type="PROSITE-ProRule" id="PRU00339"/>
    </source>
</evidence>
<keyword evidence="1 3" id="KW-0732">Signal</keyword>
<feature type="signal peptide" evidence="3">
    <location>
        <begin position="1"/>
        <end position="21"/>
    </location>
</feature>
<dbReference type="OrthoDB" id="1298851at2"/>
<dbReference type="Pfam" id="PF09295">
    <property type="entry name" value="ChAPs"/>
    <property type="match status" value="1"/>
</dbReference>
<dbReference type="NCBIfam" id="TIGR04183">
    <property type="entry name" value="Por_Secre_tail"/>
    <property type="match status" value="1"/>
</dbReference>
<dbReference type="Proteomes" id="UP000199595">
    <property type="component" value="Unassembled WGS sequence"/>
</dbReference>
<dbReference type="Pfam" id="PF18962">
    <property type="entry name" value="Por_Secre_tail"/>
    <property type="match status" value="1"/>
</dbReference>
<sequence>MKKGLFLAALLVTLTTFSQQAKVNRSYFKDSVVAIEKFTNKYYQTDSLKTYYKNGNINEVLHFNKGKLNGFSFKYNQIGEKLTSWKFNNGRLVQRLDFKIDYHKKNKESVLKRHNKLKFINNFLIKNKSGNVGYIIERAFLRYQIGNTMLALKDFEFINARLIKREPFGKSMTPKQKGSIYDVLARIHQSFEQENKAINYHLEALKVDPNSGRLYYNLGSYLVDIKEYDLAHQYLQKTLKFFPKHPFTFWSLSKIYLNEEKYEEALKYSTLALQREKHIIELSSGIASEELRYIKGFALHKLGKTKEGLELLKKALDLNPNNVYTLKYLGIVYYDLGKFTEACQFFTKSLDLGYVKIADDTDIISYKENCCNNKNVEITTIKEPYIYPNPAKTTFRINNYNKTNFEYELYNFNSKLIRKSISENEFINVSNLASGLYVLKIKVEEKTISLRLVKN</sequence>
<dbReference type="InterPro" id="IPR019734">
    <property type="entry name" value="TPR_rpt"/>
</dbReference>
<dbReference type="GO" id="GO:0016192">
    <property type="term" value="P:vesicle-mediated transport"/>
    <property type="evidence" value="ECO:0007669"/>
    <property type="project" value="UniProtKB-ARBA"/>
</dbReference>
<keyword evidence="6" id="KW-1185">Reference proteome</keyword>
<gene>
    <name evidence="5" type="ORF">SAMN05444411_102122</name>
</gene>
<feature type="repeat" description="TPR" evidence="2">
    <location>
        <begin position="289"/>
        <end position="322"/>
    </location>
</feature>
<organism evidence="5 6">
    <name type="scientific">Lutibacter oricola</name>
    <dbReference type="NCBI Taxonomy" id="762486"/>
    <lineage>
        <taxon>Bacteria</taxon>
        <taxon>Pseudomonadati</taxon>
        <taxon>Bacteroidota</taxon>
        <taxon>Flavobacteriia</taxon>
        <taxon>Flavobacteriales</taxon>
        <taxon>Flavobacteriaceae</taxon>
        <taxon>Lutibacter</taxon>
    </lineage>
</organism>
<feature type="repeat" description="TPR" evidence="2">
    <location>
        <begin position="178"/>
        <end position="211"/>
    </location>
</feature>
<dbReference type="InterPro" id="IPR011990">
    <property type="entry name" value="TPR-like_helical_dom_sf"/>
</dbReference>
<accession>A0A1H2W7E1</accession>
<keyword evidence="2" id="KW-0802">TPR repeat</keyword>
<dbReference type="Gene3D" id="1.25.40.10">
    <property type="entry name" value="Tetratricopeptide repeat domain"/>
    <property type="match status" value="2"/>
</dbReference>
<feature type="domain" description="Secretion system C-terminal sorting" evidence="4">
    <location>
        <begin position="386"/>
        <end position="449"/>
    </location>
</feature>
<evidence type="ECO:0000313" key="6">
    <source>
        <dbReference type="Proteomes" id="UP000199595"/>
    </source>
</evidence>
<dbReference type="PANTHER" id="PTHR12558:SF13">
    <property type="entry name" value="CELL DIVISION CYCLE PROTEIN 27 HOMOLOG"/>
    <property type="match status" value="1"/>
</dbReference>
<dbReference type="STRING" id="762486.SAMN05444411_102122"/>
<dbReference type="InterPro" id="IPR015374">
    <property type="entry name" value="ChAPs"/>
</dbReference>
<dbReference type="RefSeq" id="WP_090120754.1">
    <property type="nucleotide sequence ID" value="NZ_FNNJ01000002.1"/>
</dbReference>
<dbReference type="SMART" id="SM00028">
    <property type="entry name" value="TPR"/>
    <property type="match status" value="5"/>
</dbReference>
<dbReference type="InterPro" id="IPR026444">
    <property type="entry name" value="Secre_tail"/>
</dbReference>
<evidence type="ECO:0000256" key="3">
    <source>
        <dbReference type="SAM" id="SignalP"/>
    </source>
</evidence>
<dbReference type="EMBL" id="FNNJ01000002">
    <property type="protein sequence ID" value="SDW76174.1"/>
    <property type="molecule type" value="Genomic_DNA"/>
</dbReference>
<evidence type="ECO:0000259" key="4">
    <source>
        <dbReference type="Pfam" id="PF18962"/>
    </source>
</evidence>
<feature type="repeat" description="TPR" evidence="2">
    <location>
        <begin position="212"/>
        <end position="245"/>
    </location>
</feature>
<dbReference type="Pfam" id="PF13414">
    <property type="entry name" value="TPR_11"/>
    <property type="match status" value="1"/>
</dbReference>
<feature type="chain" id="PRO_5011479008" evidence="3">
    <location>
        <begin position="22"/>
        <end position="455"/>
    </location>
</feature>
<dbReference type="SUPFAM" id="SSF48452">
    <property type="entry name" value="TPR-like"/>
    <property type="match status" value="1"/>
</dbReference>
<feature type="repeat" description="TPR" evidence="2">
    <location>
        <begin position="323"/>
        <end position="356"/>
    </location>
</feature>
<dbReference type="GO" id="GO:0032991">
    <property type="term" value="C:protein-containing complex"/>
    <property type="evidence" value="ECO:0007669"/>
    <property type="project" value="UniProtKB-ARBA"/>
</dbReference>
<evidence type="ECO:0000256" key="1">
    <source>
        <dbReference type="ARBA" id="ARBA00022729"/>
    </source>
</evidence>